<accession>A0ABU9U9C8</accession>
<feature type="modified residue" description="4-aspartylphosphate" evidence="6">
    <location>
        <position position="53"/>
    </location>
</feature>
<dbReference type="SUPFAM" id="SSF46689">
    <property type="entry name" value="Homeodomain-like"/>
    <property type="match status" value="1"/>
</dbReference>
<dbReference type="Gene3D" id="1.10.10.60">
    <property type="entry name" value="Homeodomain-like"/>
    <property type="match status" value="1"/>
</dbReference>
<evidence type="ECO:0000256" key="3">
    <source>
        <dbReference type="ARBA" id="ARBA00022840"/>
    </source>
</evidence>
<evidence type="ECO:0000259" key="8">
    <source>
        <dbReference type="PROSITE" id="PS50110"/>
    </source>
</evidence>
<evidence type="ECO:0000256" key="6">
    <source>
        <dbReference type="PROSITE-ProRule" id="PRU00169"/>
    </source>
</evidence>
<dbReference type="InterPro" id="IPR058031">
    <property type="entry name" value="AAA_lid_NorR"/>
</dbReference>
<dbReference type="Gene3D" id="3.40.50.2300">
    <property type="match status" value="1"/>
</dbReference>
<protein>
    <submittedName>
        <fullName evidence="9">Sigma-54 dependent transcriptional regulator</fullName>
    </submittedName>
</protein>
<dbReference type="SMART" id="SM00382">
    <property type="entry name" value="AAA"/>
    <property type="match status" value="1"/>
</dbReference>
<dbReference type="InterPro" id="IPR003593">
    <property type="entry name" value="AAA+_ATPase"/>
</dbReference>
<keyword evidence="2" id="KW-0547">Nucleotide-binding</keyword>
<dbReference type="InterPro" id="IPR002197">
    <property type="entry name" value="HTH_Fis"/>
</dbReference>
<dbReference type="SMART" id="SM00448">
    <property type="entry name" value="REC"/>
    <property type="match status" value="1"/>
</dbReference>
<dbReference type="Pfam" id="PF00072">
    <property type="entry name" value="Response_reg"/>
    <property type="match status" value="1"/>
</dbReference>
<dbReference type="PROSITE" id="PS00688">
    <property type="entry name" value="SIGMA54_INTERACT_3"/>
    <property type="match status" value="1"/>
</dbReference>
<dbReference type="InterPro" id="IPR027417">
    <property type="entry name" value="P-loop_NTPase"/>
</dbReference>
<evidence type="ECO:0000259" key="7">
    <source>
        <dbReference type="PROSITE" id="PS50045"/>
    </source>
</evidence>
<comment type="caution">
    <text evidence="9">The sequence shown here is derived from an EMBL/GenBank/DDBJ whole genome shotgun (WGS) entry which is preliminary data.</text>
</comment>
<dbReference type="PROSITE" id="PS50110">
    <property type="entry name" value="RESPONSE_REGULATORY"/>
    <property type="match status" value="1"/>
</dbReference>
<dbReference type="SUPFAM" id="SSF52172">
    <property type="entry name" value="CheY-like"/>
    <property type="match status" value="1"/>
</dbReference>
<dbReference type="InterPro" id="IPR002078">
    <property type="entry name" value="Sigma_54_int"/>
</dbReference>
<dbReference type="EMBL" id="JBCHKQ010000001">
    <property type="protein sequence ID" value="MEM5947271.1"/>
    <property type="molecule type" value="Genomic_DNA"/>
</dbReference>
<evidence type="ECO:0000313" key="10">
    <source>
        <dbReference type="Proteomes" id="UP001466331"/>
    </source>
</evidence>
<dbReference type="Proteomes" id="UP001466331">
    <property type="component" value="Unassembled WGS sequence"/>
</dbReference>
<dbReference type="Gene3D" id="3.40.50.300">
    <property type="entry name" value="P-loop containing nucleotide triphosphate hydrolases"/>
    <property type="match status" value="1"/>
</dbReference>
<evidence type="ECO:0000256" key="1">
    <source>
        <dbReference type="ARBA" id="ARBA00022553"/>
    </source>
</evidence>
<reference evidence="9 10" key="1">
    <citation type="submission" date="2024-03" db="EMBL/GenBank/DDBJ databases">
        <title>Ignisphaera cupida sp. nov., a hyperthermophilic hydrolytic archaeon from a hot spring of Kamchatka, and proposal of Ignisphaeraceae fam. nov.</title>
        <authorList>
            <person name="Podosokorskaya O.A."/>
            <person name="Elcheninov A.G."/>
            <person name="Maltseva A.I."/>
            <person name="Zayulina K.S."/>
            <person name="Novikov A."/>
            <person name="Merkel A.Y."/>
        </authorList>
    </citation>
    <scope>NUCLEOTIDE SEQUENCE [LARGE SCALE GENOMIC DNA]</scope>
    <source>
        <strain evidence="9 10">38H-sp</strain>
    </source>
</reference>
<dbReference type="PANTHER" id="PTHR32071:SF17">
    <property type="entry name" value="TRANSCRIPTIONAL REGULATOR (NTRC FAMILY)"/>
    <property type="match status" value="1"/>
</dbReference>
<dbReference type="CDD" id="cd00009">
    <property type="entry name" value="AAA"/>
    <property type="match status" value="1"/>
</dbReference>
<keyword evidence="5" id="KW-0804">Transcription</keyword>
<dbReference type="SUPFAM" id="SSF52540">
    <property type="entry name" value="P-loop containing nucleoside triphosphate hydrolases"/>
    <property type="match status" value="1"/>
</dbReference>
<proteinExistence type="predicted"/>
<evidence type="ECO:0000256" key="5">
    <source>
        <dbReference type="ARBA" id="ARBA00023163"/>
    </source>
</evidence>
<evidence type="ECO:0000313" key="9">
    <source>
        <dbReference type="EMBL" id="MEM5947271.1"/>
    </source>
</evidence>
<dbReference type="PROSITE" id="PS50045">
    <property type="entry name" value="SIGMA54_INTERACT_4"/>
    <property type="match status" value="1"/>
</dbReference>
<name>A0ABU9U9C8_9SPIR</name>
<dbReference type="Pfam" id="PF02954">
    <property type="entry name" value="HTH_8"/>
    <property type="match status" value="1"/>
</dbReference>
<dbReference type="InterPro" id="IPR011006">
    <property type="entry name" value="CheY-like_superfamily"/>
</dbReference>
<keyword evidence="3" id="KW-0067">ATP-binding</keyword>
<dbReference type="InterPro" id="IPR001789">
    <property type="entry name" value="Sig_transdc_resp-reg_receiver"/>
</dbReference>
<dbReference type="Gene3D" id="1.10.8.60">
    <property type="match status" value="1"/>
</dbReference>
<evidence type="ECO:0000256" key="4">
    <source>
        <dbReference type="ARBA" id="ARBA00023015"/>
    </source>
</evidence>
<organism evidence="9 10">
    <name type="scientific">Rarispira pelagica</name>
    <dbReference type="NCBI Taxonomy" id="3141764"/>
    <lineage>
        <taxon>Bacteria</taxon>
        <taxon>Pseudomonadati</taxon>
        <taxon>Spirochaetota</taxon>
        <taxon>Spirochaetia</taxon>
        <taxon>Winmispirales</taxon>
        <taxon>Winmispiraceae</taxon>
        <taxon>Rarispira</taxon>
    </lineage>
</organism>
<feature type="domain" description="Sigma-54 factor interaction" evidence="7">
    <location>
        <begin position="140"/>
        <end position="368"/>
    </location>
</feature>
<dbReference type="Pfam" id="PF25601">
    <property type="entry name" value="AAA_lid_14"/>
    <property type="match status" value="1"/>
</dbReference>
<keyword evidence="4" id="KW-0805">Transcription regulation</keyword>
<dbReference type="CDD" id="cd17550">
    <property type="entry name" value="REC_NtrX-like"/>
    <property type="match status" value="1"/>
</dbReference>
<keyword evidence="10" id="KW-1185">Reference proteome</keyword>
<dbReference type="InterPro" id="IPR025944">
    <property type="entry name" value="Sigma_54_int_dom_CS"/>
</dbReference>
<dbReference type="PANTHER" id="PTHR32071">
    <property type="entry name" value="TRANSCRIPTIONAL REGULATORY PROTEIN"/>
    <property type="match status" value="1"/>
</dbReference>
<sequence>MKANILIIDDEENIRLTMEAILEDEGYTVISAEDGLEGLKILEKYDIDIVFLDLWLPHKGGMEILPEIKERFPHTEVIVISGHGNIDTAVKAVKTGAYDFLEKPLSMERITTVTRNVLQLNSLKRENSRLKNKLVQEDLMIGSSPAIQQVKEKIIQSASSDARIMILGENGTGKELVAKEIHKMSNRADMPFVEVNCAAIPDTLLESELFGHEKGAFTGAHNSRKGKFEMAHRGTLFLDEIGDMSLASQAKVLRAIQDLQFSRVGGEHLINVDVRIISATNKNLEEEVKKGNFREDLFFRLNVIPITVPPLRERIDDIPLLTKYFIEKFTTDSNQAKSITEEAIKTLQDYHWPGNVRELKNTIERICVLVDKNEIEKEDILEFIGKSQPSTENKTSEYLDRLLELSLNEAKDKFEKTMIEIKLKENHYNISKTAASLGIYSSNLHAKIKKYNIEIKK</sequence>
<dbReference type="RefSeq" id="WP_420068720.1">
    <property type="nucleotide sequence ID" value="NZ_JBCHKQ010000001.1"/>
</dbReference>
<feature type="domain" description="Response regulatory" evidence="8">
    <location>
        <begin position="4"/>
        <end position="118"/>
    </location>
</feature>
<keyword evidence="1 6" id="KW-0597">Phosphoprotein</keyword>
<evidence type="ECO:0000256" key="2">
    <source>
        <dbReference type="ARBA" id="ARBA00022741"/>
    </source>
</evidence>
<gene>
    <name evidence="9" type="ORF">WKV44_01815</name>
</gene>
<dbReference type="Pfam" id="PF00158">
    <property type="entry name" value="Sigma54_activat"/>
    <property type="match status" value="1"/>
</dbReference>
<dbReference type="InterPro" id="IPR009057">
    <property type="entry name" value="Homeodomain-like_sf"/>
</dbReference>